<accession>A0A1S2DWB6</accession>
<evidence type="ECO:0000313" key="4">
    <source>
        <dbReference type="Proteomes" id="UP000440716"/>
    </source>
</evidence>
<dbReference type="RefSeq" id="WP_070147447.1">
    <property type="nucleotide sequence ID" value="NZ_AP023268.1"/>
</dbReference>
<name>A0A1S2DWB6_AGRVI</name>
<keyword evidence="1" id="KW-0732">Signal</keyword>
<comment type="caution">
    <text evidence="2">The sequence shown here is derived from an EMBL/GenBank/DDBJ whole genome shotgun (WGS) entry which is preliminary data.</text>
</comment>
<evidence type="ECO:0000256" key="1">
    <source>
        <dbReference type="SAM" id="SignalP"/>
    </source>
</evidence>
<dbReference type="InterPro" id="IPR024409">
    <property type="entry name" value="DUF3833"/>
</dbReference>
<evidence type="ECO:0000313" key="5">
    <source>
        <dbReference type="Proteomes" id="UP000477951"/>
    </source>
</evidence>
<dbReference type="EMBL" id="WPHU01000005">
    <property type="protein sequence ID" value="MVA56899.1"/>
    <property type="molecule type" value="Genomic_DNA"/>
</dbReference>
<reference evidence="4 5" key="1">
    <citation type="submission" date="2019-12" db="EMBL/GenBank/DDBJ databases">
        <title>Whole-genome sequencing of Allorhizobium vitis.</title>
        <authorList>
            <person name="Gan H.M."/>
            <person name="Szegedi E."/>
            <person name="Burr T."/>
            <person name="Savka M.A."/>
        </authorList>
    </citation>
    <scope>NUCLEOTIDE SEQUENCE [LARGE SCALE GENOMIC DNA]</scope>
    <source>
        <strain evidence="3 4">CG415</strain>
        <strain evidence="2 5">CG516</strain>
    </source>
</reference>
<evidence type="ECO:0000313" key="3">
    <source>
        <dbReference type="EMBL" id="MVA56899.1"/>
    </source>
</evidence>
<protein>
    <submittedName>
        <fullName evidence="2">DUF3833 family protein</fullName>
    </submittedName>
</protein>
<dbReference type="Pfam" id="PF12915">
    <property type="entry name" value="DUF3833"/>
    <property type="match status" value="1"/>
</dbReference>
<sequence length="184" mass="20415">MSGLKSALFGLGVGLFSSVGAAAAADFTFEDYFVGKTVAEGHFAAINGVSRKFTVDLTGKWDGHVLTLREDFRFEDGTRDRKTWRFVKTGPTTYTGTREDVVGNALVRLSGDTARFNYLVYLSPETQSNKVRFYDKMVLKPDGTVLNTAWVTKFGFPVAKTTVSFHKVGHATKIKTQKRERIAQ</sequence>
<organism evidence="2 5">
    <name type="scientific">Agrobacterium vitis</name>
    <name type="common">Rhizobium vitis</name>
    <dbReference type="NCBI Taxonomy" id="373"/>
    <lineage>
        <taxon>Bacteria</taxon>
        <taxon>Pseudomonadati</taxon>
        <taxon>Pseudomonadota</taxon>
        <taxon>Alphaproteobacteria</taxon>
        <taxon>Hyphomicrobiales</taxon>
        <taxon>Rhizobiaceae</taxon>
        <taxon>Rhizobium/Agrobacterium group</taxon>
        <taxon>Agrobacterium</taxon>
    </lineage>
</organism>
<proteinExistence type="predicted"/>
<gene>
    <name evidence="3" type="ORF">GOZ88_12385</name>
    <name evidence="2" type="ORF">GOZ90_20625</name>
</gene>
<dbReference type="AlphaFoldDB" id="A0A1S2DWB6"/>
<dbReference type="EMBL" id="WPHR01000023">
    <property type="protein sequence ID" value="MUZ75099.1"/>
    <property type="molecule type" value="Genomic_DNA"/>
</dbReference>
<evidence type="ECO:0000313" key="2">
    <source>
        <dbReference type="EMBL" id="MUZ75099.1"/>
    </source>
</evidence>
<dbReference type="Proteomes" id="UP000477951">
    <property type="component" value="Unassembled WGS sequence"/>
</dbReference>
<feature type="chain" id="PRO_5041529428" evidence="1">
    <location>
        <begin position="22"/>
        <end position="184"/>
    </location>
</feature>
<dbReference type="Proteomes" id="UP000440716">
    <property type="component" value="Unassembled WGS sequence"/>
</dbReference>
<feature type="signal peptide" evidence="1">
    <location>
        <begin position="1"/>
        <end position="21"/>
    </location>
</feature>